<sequence>MAVDMTLMTFNLRYNTPNDGDNIWTNRRDGAAQLIQEHAPLVVGTQEGYHVMLTDLQERLEAYSWIGQGRMGGLENEHCAIFYRHAELVVVDQGQFWLSETPQEPATKSWDSNLPRICTWARFACREGRGEFFVYNTHLDHIGQQAREYGAMMIWDLLNRHRSEFNLPAIVMGDLNSRPDENPIRFLRGEIEAAGRKTWLKDAYTALSGPIGYTAHEFKGLVDGEPIDYIFVTPEVDVLETVVERRMIAGRYPSDHYPVISKIQLNEER</sequence>
<keyword evidence="2" id="KW-0255">Endonuclease</keyword>
<protein>
    <submittedName>
        <fullName evidence="2">Endonuclease/exonuclease/phosphatase family protein</fullName>
    </submittedName>
</protein>
<dbReference type="AlphaFoldDB" id="A0A559K8L7"/>
<dbReference type="SUPFAM" id="SSF56219">
    <property type="entry name" value="DNase I-like"/>
    <property type="match status" value="1"/>
</dbReference>
<dbReference type="Pfam" id="PF03372">
    <property type="entry name" value="Exo_endo_phos"/>
    <property type="match status" value="1"/>
</dbReference>
<reference evidence="2 3" key="1">
    <citation type="submission" date="2019-07" db="EMBL/GenBank/DDBJ databases">
        <authorList>
            <person name="Kim J."/>
        </authorList>
    </citation>
    <scope>NUCLEOTIDE SEQUENCE [LARGE SCALE GENOMIC DNA]</scope>
    <source>
        <strain evidence="2 3">JC52</strain>
    </source>
</reference>
<evidence type="ECO:0000313" key="3">
    <source>
        <dbReference type="Proteomes" id="UP000317036"/>
    </source>
</evidence>
<keyword evidence="2" id="KW-0378">Hydrolase</keyword>
<keyword evidence="2" id="KW-0540">Nuclease</keyword>
<evidence type="ECO:0000313" key="2">
    <source>
        <dbReference type="EMBL" id="TVY08472.1"/>
    </source>
</evidence>
<evidence type="ECO:0000259" key="1">
    <source>
        <dbReference type="Pfam" id="PF03372"/>
    </source>
</evidence>
<feature type="domain" description="Endonuclease/exonuclease/phosphatase" evidence="1">
    <location>
        <begin position="8"/>
        <end position="256"/>
    </location>
</feature>
<dbReference type="EMBL" id="VNJI01000023">
    <property type="protein sequence ID" value="TVY08472.1"/>
    <property type="molecule type" value="Genomic_DNA"/>
</dbReference>
<dbReference type="InterPro" id="IPR036691">
    <property type="entry name" value="Endo/exonu/phosph_ase_sf"/>
</dbReference>
<keyword evidence="2" id="KW-0269">Exonuclease</keyword>
<name>A0A559K8L7_9BACL</name>
<dbReference type="PANTHER" id="PTHR12121">
    <property type="entry name" value="CARBON CATABOLITE REPRESSOR PROTEIN 4"/>
    <property type="match status" value="1"/>
</dbReference>
<comment type="caution">
    <text evidence="2">The sequence shown here is derived from an EMBL/GenBank/DDBJ whole genome shotgun (WGS) entry which is preliminary data.</text>
</comment>
<organism evidence="2 3">
    <name type="scientific">Paenibacillus cremeus</name>
    <dbReference type="NCBI Taxonomy" id="2163881"/>
    <lineage>
        <taxon>Bacteria</taxon>
        <taxon>Bacillati</taxon>
        <taxon>Bacillota</taxon>
        <taxon>Bacilli</taxon>
        <taxon>Bacillales</taxon>
        <taxon>Paenibacillaceae</taxon>
        <taxon>Paenibacillus</taxon>
    </lineage>
</organism>
<gene>
    <name evidence="2" type="ORF">FPZ49_18740</name>
</gene>
<dbReference type="InterPro" id="IPR005135">
    <property type="entry name" value="Endo/exonuclease/phosphatase"/>
</dbReference>
<dbReference type="Proteomes" id="UP000317036">
    <property type="component" value="Unassembled WGS sequence"/>
</dbReference>
<dbReference type="GO" id="GO:0004519">
    <property type="term" value="F:endonuclease activity"/>
    <property type="evidence" value="ECO:0007669"/>
    <property type="project" value="UniProtKB-KW"/>
</dbReference>
<dbReference type="Gene3D" id="3.60.10.10">
    <property type="entry name" value="Endonuclease/exonuclease/phosphatase"/>
    <property type="match status" value="1"/>
</dbReference>
<dbReference type="CDD" id="cd09083">
    <property type="entry name" value="EEP-1"/>
    <property type="match status" value="1"/>
</dbReference>
<keyword evidence="3" id="KW-1185">Reference proteome</keyword>
<dbReference type="PANTHER" id="PTHR12121:SF36">
    <property type="entry name" value="ENDONUCLEASE_EXONUCLEASE_PHOSPHATASE DOMAIN-CONTAINING PROTEIN"/>
    <property type="match status" value="1"/>
</dbReference>
<dbReference type="GO" id="GO:0000175">
    <property type="term" value="F:3'-5'-RNA exonuclease activity"/>
    <property type="evidence" value="ECO:0007669"/>
    <property type="project" value="TreeGrafter"/>
</dbReference>
<proteinExistence type="predicted"/>
<dbReference type="OrthoDB" id="9793162at2"/>
<dbReference type="InterPro" id="IPR050410">
    <property type="entry name" value="CCR4/nocturin_mRNA_transcr"/>
</dbReference>
<accession>A0A559K8L7</accession>